<keyword evidence="2" id="KW-1185">Reference proteome</keyword>
<organism evidence="1 2">
    <name type="scientific">Rickettsia asiatica</name>
    <dbReference type="NCBI Taxonomy" id="238800"/>
    <lineage>
        <taxon>Bacteria</taxon>
        <taxon>Pseudomonadati</taxon>
        <taxon>Pseudomonadota</taxon>
        <taxon>Alphaproteobacteria</taxon>
        <taxon>Rickettsiales</taxon>
        <taxon>Rickettsiaceae</taxon>
        <taxon>Rickettsieae</taxon>
        <taxon>Rickettsia</taxon>
        <taxon>spotted fever group</taxon>
    </lineage>
</organism>
<protein>
    <submittedName>
        <fullName evidence="1">Uncharacterized protein</fullName>
    </submittedName>
</protein>
<proteinExistence type="predicted"/>
<dbReference type="EMBL" id="AP019563">
    <property type="protein sequence ID" value="BBJ31108.1"/>
    <property type="molecule type" value="Genomic_DNA"/>
</dbReference>
<dbReference type="AlphaFoldDB" id="A0A510G6D6"/>
<dbReference type="KEGG" id="ras:RAS_02170"/>
<dbReference type="RefSeq" id="WP_172616102.1">
    <property type="nucleotide sequence ID" value="NZ_AP019563.1"/>
</dbReference>
<evidence type="ECO:0000313" key="2">
    <source>
        <dbReference type="Proteomes" id="UP000321183"/>
    </source>
</evidence>
<evidence type="ECO:0000313" key="1">
    <source>
        <dbReference type="EMBL" id="BBJ31108.1"/>
    </source>
</evidence>
<name>A0A510G6D6_9RICK</name>
<reference evidence="1 2" key="1">
    <citation type="submission" date="2019-04" db="EMBL/GenBank/DDBJ databases">
        <title>Draft genome sequence of Rickettsia asiatica Maytaro1284.</title>
        <authorList>
            <person name="Thu M."/>
            <person name="Qiu Y."/>
            <person name="Nakao R."/>
        </authorList>
    </citation>
    <scope>NUCLEOTIDE SEQUENCE [LARGE SCALE GENOMIC DNA]</scope>
    <source>
        <strain evidence="1 2">Maytaro1284</strain>
    </source>
</reference>
<dbReference type="Proteomes" id="UP000321183">
    <property type="component" value="Chromosome"/>
</dbReference>
<accession>A0A510G6D6</accession>
<gene>
    <name evidence="1" type="ORF">RAS_02170</name>
</gene>
<sequence length="91" mass="10834">MSISNFCKTFNLNCLDYLQNLIINKSRNVKSNFIPLEEQEKVLLIFQPIAEEMVKWSFSNETARELLVLYQREEKLMRILCNERCSKNSKL</sequence>